<accession>A0AAN7T8F6</accession>
<gene>
    <name evidence="2" type="ORF">LTR05_001920</name>
</gene>
<reference evidence="2 3" key="1">
    <citation type="submission" date="2023-08" db="EMBL/GenBank/DDBJ databases">
        <title>Black Yeasts Isolated from many extreme environments.</title>
        <authorList>
            <person name="Coleine C."/>
            <person name="Stajich J.E."/>
            <person name="Selbmann L."/>
        </authorList>
    </citation>
    <scope>NUCLEOTIDE SEQUENCE [LARGE SCALE GENOMIC DNA]</scope>
    <source>
        <strain evidence="2 3">CCFEE 5910</strain>
    </source>
</reference>
<evidence type="ECO:0000256" key="1">
    <source>
        <dbReference type="SAM" id="MobiDB-lite"/>
    </source>
</evidence>
<keyword evidence="3" id="KW-1185">Reference proteome</keyword>
<dbReference type="Proteomes" id="UP001309876">
    <property type="component" value="Unassembled WGS sequence"/>
</dbReference>
<name>A0AAN7T8F6_9EURO</name>
<dbReference type="EMBL" id="JAVRRJ010000001">
    <property type="protein sequence ID" value="KAK5091735.1"/>
    <property type="molecule type" value="Genomic_DNA"/>
</dbReference>
<dbReference type="AlphaFoldDB" id="A0AAN7T8F6"/>
<feature type="compositionally biased region" description="Basic and acidic residues" evidence="1">
    <location>
        <begin position="175"/>
        <end position="185"/>
    </location>
</feature>
<feature type="region of interest" description="Disordered" evidence="1">
    <location>
        <begin position="171"/>
        <end position="191"/>
    </location>
</feature>
<comment type="caution">
    <text evidence="2">The sequence shown here is derived from an EMBL/GenBank/DDBJ whole genome shotgun (WGS) entry which is preliminary data.</text>
</comment>
<feature type="region of interest" description="Disordered" evidence="1">
    <location>
        <begin position="117"/>
        <end position="150"/>
    </location>
</feature>
<evidence type="ECO:0000313" key="2">
    <source>
        <dbReference type="EMBL" id="KAK5091735.1"/>
    </source>
</evidence>
<proteinExistence type="predicted"/>
<sequence length="222" mass="24577">MRDDAEWPGESSTSRALHHGDVLADEERATIWQGHINGVQIVILLIDPGIIGALQSQQNNEQIELDRTEPTYHMVRDKDGGTRIGKVQYREEKPTRPTEHTQSQIQALLNNLINLDNDTAETRPPPRSYGAQQPLPQNEPKSKGVSSSFADANFPGKVPVNAATTSILSEAVATSEDRPEGKPDIRTSQPHLRKRIEYTTLRKGDPKFLKLHGLISIVLPGS</sequence>
<protein>
    <submittedName>
        <fullName evidence="2">Uncharacterized protein</fullName>
    </submittedName>
</protein>
<evidence type="ECO:0000313" key="3">
    <source>
        <dbReference type="Proteomes" id="UP001309876"/>
    </source>
</evidence>
<organism evidence="2 3">
    <name type="scientific">Lithohypha guttulata</name>
    <dbReference type="NCBI Taxonomy" id="1690604"/>
    <lineage>
        <taxon>Eukaryota</taxon>
        <taxon>Fungi</taxon>
        <taxon>Dikarya</taxon>
        <taxon>Ascomycota</taxon>
        <taxon>Pezizomycotina</taxon>
        <taxon>Eurotiomycetes</taxon>
        <taxon>Chaetothyriomycetidae</taxon>
        <taxon>Chaetothyriales</taxon>
        <taxon>Trichomeriaceae</taxon>
        <taxon>Lithohypha</taxon>
    </lineage>
</organism>